<evidence type="ECO:0000313" key="1">
    <source>
        <dbReference type="EnsemblPlants" id="OPUNC08G20570.1"/>
    </source>
</evidence>
<sequence>MTDANYLIRINIAFVRANRGKDATTRFWVEPKTGDGGRRSVRRRRLASMMPRHVFQTLRDTARLIGGRRRGISAVTSSGSSSINVVVPPLPWLQLLLNRFVISIGNSCSFPNRNYGP</sequence>
<reference evidence="1" key="2">
    <citation type="submission" date="2018-05" db="EMBL/GenBank/DDBJ databases">
        <title>OpunRS2 (Oryza punctata Reference Sequence Version 2).</title>
        <authorList>
            <person name="Zhang J."/>
            <person name="Kudrna D."/>
            <person name="Lee S."/>
            <person name="Talag J."/>
            <person name="Welchert J."/>
            <person name="Wing R.A."/>
        </authorList>
    </citation>
    <scope>NUCLEOTIDE SEQUENCE [LARGE SCALE GENOMIC DNA]</scope>
</reference>
<organism evidence="1">
    <name type="scientific">Oryza punctata</name>
    <name type="common">Red rice</name>
    <dbReference type="NCBI Taxonomy" id="4537"/>
    <lineage>
        <taxon>Eukaryota</taxon>
        <taxon>Viridiplantae</taxon>
        <taxon>Streptophyta</taxon>
        <taxon>Embryophyta</taxon>
        <taxon>Tracheophyta</taxon>
        <taxon>Spermatophyta</taxon>
        <taxon>Magnoliopsida</taxon>
        <taxon>Liliopsida</taxon>
        <taxon>Poales</taxon>
        <taxon>Poaceae</taxon>
        <taxon>BOP clade</taxon>
        <taxon>Oryzoideae</taxon>
        <taxon>Oryzeae</taxon>
        <taxon>Oryzinae</taxon>
        <taxon>Oryza</taxon>
    </lineage>
</organism>
<proteinExistence type="predicted"/>
<dbReference type="Gramene" id="OPUNC08G20570.1">
    <property type="protein sequence ID" value="OPUNC08G20570.1"/>
    <property type="gene ID" value="OPUNC08G20570"/>
</dbReference>
<dbReference type="EnsemblPlants" id="OPUNC08G20570.1">
    <property type="protein sequence ID" value="OPUNC08G20570.1"/>
    <property type="gene ID" value="OPUNC08G20570"/>
</dbReference>
<protein>
    <submittedName>
        <fullName evidence="1">Uncharacterized protein</fullName>
    </submittedName>
</protein>
<name>A0A0E0LXL5_ORYPU</name>
<evidence type="ECO:0000313" key="2">
    <source>
        <dbReference type="Proteomes" id="UP000026962"/>
    </source>
</evidence>
<reference evidence="1" key="1">
    <citation type="submission" date="2015-04" db="UniProtKB">
        <authorList>
            <consortium name="EnsemblPlants"/>
        </authorList>
    </citation>
    <scope>IDENTIFICATION</scope>
</reference>
<dbReference type="Proteomes" id="UP000026962">
    <property type="component" value="Chromosome 8"/>
</dbReference>
<dbReference type="HOGENOM" id="CLU_2088756_0_0_1"/>
<dbReference type="AlphaFoldDB" id="A0A0E0LXL5"/>
<accession>A0A0E0LXL5</accession>
<keyword evidence="2" id="KW-1185">Reference proteome</keyword>